<dbReference type="PANTHER" id="PTHR18964:SF149">
    <property type="entry name" value="BIFUNCTIONAL UDP-N-ACETYLGLUCOSAMINE 2-EPIMERASE_N-ACETYLMANNOSAMINE KINASE"/>
    <property type="match status" value="1"/>
</dbReference>
<name>A0ABN6S7M5_9BIFI</name>
<evidence type="ECO:0000256" key="1">
    <source>
        <dbReference type="ARBA" id="ARBA00006479"/>
    </source>
</evidence>
<organism evidence="3 4">
    <name type="scientific">Bombiscardovia nodaiensis</name>
    <dbReference type="NCBI Taxonomy" id="2932181"/>
    <lineage>
        <taxon>Bacteria</taxon>
        <taxon>Bacillati</taxon>
        <taxon>Actinomycetota</taxon>
        <taxon>Actinomycetes</taxon>
        <taxon>Bifidobacteriales</taxon>
        <taxon>Bifidobacteriaceae</taxon>
        <taxon>Bombiscardovia</taxon>
    </lineage>
</organism>
<dbReference type="Proteomes" id="UP001321766">
    <property type="component" value="Chromosome"/>
</dbReference>
<proteinExistence type="inferred from homology"/>
<dbReference type="SUPFAM" id="SSF53067">
    <property type="entry name" value="Actin-like ATPase domain"/>
    <property type="match status" value="1"/>
</dbReference>
<reference evidence="3 4" key="1">
    <citation type="journal article" date="2023" name="Microbiol. Spectr.">
        <title>Symbiosis of Carpenter Bees with Uncharacterized Lactic Acid Bacteria Showing NAD Auxotrophy.</title>
        <authorList>
            <person name="Kawasaki S."/>
            <person name="Ozawa K."/>
            <person name="Mori T."/>
            <person name="Yamamoto A."/>
            <person name="Ito M."/>
            <person name="Ohkuma M."/>
            <person name="Sakamoto M."/>
            <person name="Matsutani M."/>
        </authorList>
    </citation>
    <scope>NUCLEOTIDE SEQUENCE [LARGE SCALE GENOMIC DNA]</scope>
    <source>
        <strain evidence="3 4">Kim37-2</strain>
    </source>
</reference>
<dbReference type="Pfam" id="PF00480">
    <property type="entry name" value="ROK"/>
    <property type="match status" value="1"/>
</dbReference>
<evidence type="ECO:0000313" key="4">
    <source>
        <dbReference type="Proteomes" id="UP001321766"/>
    </source>
</evidence>
<dbReference type="InterPro" id="IPR000600">
    <property type="entry name" value="ROK"/>
</dbReference>
<sequence>MEAQQGAPASERAQGADRGPAVDGLKLGIDIGGTKIEGIALDSQGRIVAQTRRPTHPGSQAVLADLISTARELQAQTSSQGAPPVSSLGVGIPGRVNNATGEVWDAVNLRLRHANLGRALKTELQIPVSIENDVNAAALGAYAGSDQPLMVFINLGTGLAAGVVRQGRIDHGYSGVIGEIGHIPADSHGFACRCGQHGCLETVTSGWALARLWPQASPPLPDLIRQAQQGQDQAGQVLSMFIHGLATAIQMTALSIDPATIVLGGGVTKAGPALLQLAQEELDRRAASSHFIDSLKLSQRLSMVPPDKLIGAIGAALAGEQRASAQAMQGVPEEPKTPENLRKCPHHQPGSRKGLPTNKE</sequence>
<accession>A0ABN6S7M5</accession>
<evidence type="ECO:0000256" key="2">
    <source>
        <dbReference type="SAM" id="MobiDB-lite"/>
    </source>
</evidence>
<evidence type="ECO:0000313" key="3">
    <source>
        <dbReference type="EMBL" id="BDR52219.1"/>
    </source>
</evidence>
<dbReference type="PANTHER" id="PTHR18964">
    <property type="entry name" value="ROK (REPRESSOR, ORF, KINASE) FAMILY"/>
    <property type="match status" value="1"/>
</dbReference>
<comment type="similarity">
    <text evidence="1">Belongs to the ROK (NagC/XylR) family.</text>
</comment>
<gene>
    <name evidence="3" type="ORF">KIM372_01260</name>
</gene>
<dbReference type="Gene3D" id="3.30.420.40">
    <property type="match status" value="2"/>
</dbReference>
<feature type="compositionally biased region" description="Basic and acidic residues" evidence="2">
    <location>
        <begin position="333"/>
        <end position="342"/>
    </location>
</feature>
<protein>
    <submittedName>
        <fullName evidence="3">NagC family transcriptional regulator</fullName>
    </submittedName>
</protein>
<keyword evidence="4" id="KW-1185">Reference proteome</keyword>
<feature type="region of interest" description="Disordered" evidence="2">
    <location>
        <begin position="322"/>
        <end position="360"/>
    </location>
</feature>
<dbReference type="InterPro" id="IPR043129">
    <property type="entry name" value="ATPase_NBD"/>
</dbReference>
<dbReference type="EMBL" id="AP026798">
    <property type="protein sequence ID" value="BDR52219.1"/>
    <property type="molecule type" value="Genomic_DNA"/>
</dbReference>
<feature type="region of interest" description="Disordered" evidence="2">
    <location>
        <begin position="1"/>
        <end position="22"/>
    </location>
</feature>